<dbReference type="SMART" id="SM00240">
    <property type="entry name" value="FHA"/>
    <property type="match status" value="1"/>
</dbReference>
<feature type="compositionally biased region" description="Polar residues" evidence="1">
    <location>
        <begin position="475"/>
        <end position="485"/>
    </location>
</feature>
<sequence length="807" mass="87358">MQNNSSRWDHRQQPLSYRDLDELPPSGRSDDPYTVSAGYYDDRFGHYGDGPQESRPPAPFDRYPGGTSHYHRENRRSRSPSPRHGSSTRPYYENRHQETYEVWTSADPRRHAEEERGAPREWTADDRHEYRHDAPLHRPYEASRHWDEVSDVEASRRPPRPYASDPDYGDHYRHPDPSEVANRFDPYTQRSEYERPPPRRYSTSPPPPPPPPPIPRSVAVQLRLVKLLSDALPANHTVAVLDSDYTGAGSGRAEDGVSFGRDRVFTRRVRLASMDVSKHHATIFRTAGIPTAFGGDGGWWLVDNGSAHGTFVLRREKRDQLSKGSNADAGRSGGEPQPRSLAQVTGSDPPLGAYHRLSDPKVASRPYEVRHGDLIRIGATIFEVHSHSSSTGSRSYAPSDNYATGATEGGYHRHHQPHCPEQTATCCEVCQLDFDGQNAILLLARDDAERKGSASQKSTSAADGSMLQPGPDRGSSITDPDSSYASGAARPLAGDRKLDSEAEWKRKMKDLRGMYLDSGKGKGKVSTGGEASGPASGNGTTATVSWKKHLSSKKKRAAADDDIMVSISTAHLHHTPGSSTGSSKLADSAIAVAAPTYAAEPEQAQSIATSTPASSASGYVDRAAQRRLHAHSIEKTLPRGLANEVVGGSGFGQDPQHAARMAAAALPLPAPAPPRGKLAAPRATAFTPLGDSNRGFKLFSAMSGAGRLTATSTAGGSDSINDHVGTEGQHWQSSEHPESQHRKHQPILARGTSGRAGLGSGALRDVDEIAAASRQQSWNAGGSATYSEYVRDAAKRRWQESGQHGGS</sequence>
<feature type="compositionally biased region" description="Pro residues" evidence="1">
    <location>
        <begin position="204"/>
        <end position="215"/>
    </location>
</feature>
<dbReference type="InterPro" id="IPR008984">
    <property type="entry name" value="SMAD_FHA_dom_sf"/>
</dbReference>
<evidence type="ECO:0000256" key="1">
    <source>
        <dbReference type="SAM" id="MobiDB-lite"/>
    </source>
</evidence>
<comment type="caution">
    <text evidence="2">The sequence shown here is derived from an EMBL/GenBank/DDBJ whole genome shotgun (WGS) entry which is preliminary data.</text>
</comment>
<feature type="compositionally biased region" description="Basic and acidic residues" evidence="1">
    <location>
        <begin position="107"/>
        <end position="156"/>
    </location>
</feature>
<feature type="region of interest" description="Disordered" evidence="1">
    <location>
        <begin position="451"/>
        <end position="501"/>
    </location>
</feature>
<evidence type="ECO:0000313" key="3">
    <source>
        <dbReference type="Proteomes" id="UP000077671"/>
    </source>
</evidence>
<evidence type="ECO:0000313" key="2">
    <source>
        <dbReference type="EMBL" id="KAE8264141.1"/>
    </source>
</evidence>
<dbReference type="SUPFAM" id="SSF49879">
    <property type="entry name" value="SMAD/FHA domain"/>
    <property type="match status" value="1"/>
</dbReference>
<accession>A0A177VHA0</accession>
<feature type="compositionally biased region" description="Polar residues" evidence="1">
    <location>
        <begin position="453"/>
        <end position="462"/>
    </location>
</feature>
<feature type="region of interest" description="Disordered" evidence="1">
    <location>
        <begin position="315"/>
        <end position="359"/>
    </location>
</feature>
<feature type="region of interest" description="Disordered" evidence="1">
    <location>
        <begin position="515"/>
        <end position="553"/>
    </location>
</feature>
<dbReference type="Proteomes" id="UP000077671">
    <property type="component" value="Unassembled WGS sequence"/>
</dbReference>
<dbReference type="InterPro" id="IPR000253">
    <property type="entry name" value="FHA_dom"/>
</dbReference>
<dbReference type="PANTHER" id="PTHR23106">
    <property type="entry name" value="ANGIOGENIC FACTOR WITH G PATCH AND FHA DOMAINS 1"/>
    <property type="match status" value="1"/>
</dbReference>
<dbReference type="PANTHER" id="PTHR23106:SF24">
    <property type="entry name" value="ANGIOGENIC FACTOR WITH G PATCH AND FHA DOMAINS 1"/>
    <property type="match status" value="1"/>
</dbReference>
<organism evidence="2 3">
    <name type="scientific">Tilletia caries</name>
    <name type="common">wheat bunt fungus</name>
    <dbReference type="NCBI Taxonomy" id="13290"/>
    <lineage>
        <taxon>Eukaryota</taxon>
        <taxon>Fungi</taxon>
        <taxon>Dikarya</taxon>
        <taxon>Basidiomycota</taxon>
        <taxon>Ustilaginomycotina</taxon>
        <taxon>Exobasidiomycetes</taxon>
        <taxon>Tilletiales</taxon>
        <taxon>Tilletiaceae</taxon>
        <taxon>Tilletia</taxon>
    </lineage>
</organism>
<dbReference type="InterPro" id="IPR053027">
    <property type="entry name" value="AGGF1"/>
</dbReference>
<dbReference type="Gene3D" id="2.60.200.20">
    <property type="match status" value="1"/>
</dbReference>
<proteinExistence type="predicted"/>
<feature type="compositionally biased region" description="Low complexity" evidence="1">
    <location>
        <begin position="79"/>
        <end position="90"/>
    </location>
</feature>
<reference evidence="2" key="2">
    <citation type="journal article" date="2019" name="IMA Fungus">
        <title>Genome sequencing and comparison of five Tilletia species to identify candidate genes for the detection of regulated species infecting wheat.</title>
        <authorList>
            <person name="Nguyen H.D.T."/>
            <person name="Sultana T."/>
            <person name="Kesanakurti P."/>
            <person name="Hambleton S."/>
        </authorList>
    </citation>
    <scope>NUCLEOTIDE SEQUENCE</scope>
    <source>
        <strain evidence="2">DAOMC 238032</strain>
    </source>
</reference>
<dbReference type="PROSITE" id="PS50006">
    <property type="entry name" value="FHA_DOMAIN"/>
    <property type="match status" value="1"/>
</dbReference>
<dbReference type="EMBL" id="LWDD02000087">
    <property type="protein sequence ID" value="KAE8264141.1"/>
    <property type="molecule type" value="Genomic_DNA"/>
</dbReference>
<feature type="compositionally biased region" description="Polar residues" evidence="1">
    <location>
        <begin position="710"/>
        <end position="719"/>
    </location>
</feature>
<dbReference type="AlphaFoldDB" id="A0A177VHA0"/>
<dbReference type="CDD" id="cd00060">
    <property type="entry name" value="FHA"/>
    <property type="match status" value="1"/>
</dbReference>
<protein>
    <submittedName>
        <fullName evidence="2">Uncharacterized protein</fullName>
    </submittedName>
</protein>
<name>A0A177VHA0_9BASI</name>
<feature type="compositionally biased region" description="Basic and acidic residues" evidence="1">
    <location>
        <begin position="168"/>
        <end position="177"/>
    </location>
</feature>
<feature type="region of interest" description="Disordered" evidence="1">
    <location>
        <begin position="1"/>
        <end position="216"/>
    </location>
</feature>
<reference evidence="2" key="1">
    <citation type="submission" date="2016-04" db="EMBL/GenBank/DDBJ databases">
        <authorList>
            <person name="Nguyen H.D."/>
            <person name="Kesanakurti P."/>
            <person name="Cullis J."/>
            <person name="Levesque C.A."/>
            <person name="Hambleton S."/>
        </authorList>
    </citation>
    <scope>NUCLEOTIDE SEQUENCE</scope>
    <source>
        <strain evidence="2">DAOMC 238032</strain>
    </source>
</reference>
<dbReference type="Pfam" id="PF00498">
    <property type="entry name" value="FHA"/>
    <property type="match status" value="1"/>
</dbReference>
<gene>
    <name evidence="2" type="ORF">A4X03_0g1153</name>
</gene>
<feature type="region of interest" description="Disordered" evidence="1">
    <location>
        <begin position="710"/>
        <end position="760"/>
    </location>
</feature>
<feature type="compositionally biased region" description="Polar residues" evidence="1">
    <location>
        <begin position="535"/>
        <end position="544"/>
    </location>
</feature>